<dbReference type="SUPFAM" id="SSF52540">
    <property type="entry name" value="P-loop containing nucleoside triphosphate hydrolases"/>
    <property type="match status" value="1"/>
</dbReference>
<keyword evidence="3 8" id="KW-0812">Transmembrane</keyword>
<dbReference type="GO" id="GO:0016020">
    <property type="term" value="C:membrane"/>
    <property type="evidence" value="ECO:0007669"/>
    <property type="project" value="InterPro"/>
</dbReference>
<protein>
    <submittedName>
        <fullName evidence="10">ABC transporter B family member 22</fullName>
    </submittedName>
</protein>
<feature type="transmembrane region" description="Helical" evidence="8">
    <location>
        <begin position="176"/>
        <end position="204"/>
    </location>
</feature>
<proteinExistence type="inferred from homology"/>
<name>A0A2G2WB70_CAPBA</name>
<organism evidence="10 11">
    <name type="scientific">Capsicum baccatum</name>
    <name type="common">Peruvian pepper</name>
    <dbReference type="NCBI Taxonomy" id="33114"/>
    <lineage>
        <taxon>Eukaryota</taxon>
        <taxon>Viridiplantae</taxon>
        <taxon>Streptophyta</taxon>
        <taxon>Embryophyta</taxon>
        <taxon>Tracheophyta</taxon>
        <taxon>Spermatophyta</taxon>
        <taxon>Magnoliopsida</taxon>
        <taxon>eudicotyledons</taxon>
        <taxon>Gunneridae</taxon>
        <taxon>Pentapetalae</taxon>
        <taxon>asterids</taxon>
        <taxon>lamiids</taxon>
        <taxon>Solanales</taxon>
        <taxon>Solanaceae</taxon>
        <taxon>Solanoideae</taxon>
        <taxon>Capsiceae</taxon>
        <taxon>Capsicum</taxon>
    </lineage>
</organism>
<evidence type="ECO:0000256" key="5">
    <source>
        <dbReference type="ARBA" id="ARBA00022989"/>
    </source>
</evidence>
<evidence type="ECO:0000313" key="11">
    <source>
        <dbReference type="Proteomes" id="UP000224567"/>
    </source>
</evidence>
<dbReference type="CDD" id="cd18578">
    <property type="entry name" value="ABC_6TM_Pgp_ABCB1_D2_like"/>
    <property type="match status" value="1"/>
</dbReference>
<dbReference type="GO" id="GO:0005524">
    <property type="term" value="F:ATP binding"/>
    <property type="evidence" value="ECO:0007669"/>
    <property type="project" value="InterPro"/>
</dbReference>
<dbReference type="AlphaFoldDB" id="A0A2G2WB70"/>
<reference evidence="10 11" key="1">
    <citation type="journal article" date="2017" name="Genome Biol.">
        <title>New reference genome sequences of hot pepper reveal the massive evolution of plant disease-resistance genes by retroduplication.</title>
        <authorList>
            <person name="Kim S."/>
            <person name="Park J."/>
            <person name="Yeom S.I."/>
            <person name="Kim Y.M."/>
            <person name="Seo E."/>
            <person name="Kim K.T."/>
            <person name="Kim M.S."/>
            <person name="Lee J.M."/>
            <person name="Cheong K."/>
            <person name="Shin H.S."/>
            <person name="Kim S.B."/>
            <person name="Han K."/>
            <person name="Lee J."/>
            <person name="Park M."/>
            <person name="Lee H.A."/>
            <person name="Lee H.Y."/>
            <person name="Lee Y."/>
            <person name="Oh S."/>
            <person name="Lee J.H."/>
            <person name="Choi E."/>
            <person name="Choi E."/>
            <person name="Lee S.E."/>
            <person name="Jeon J."/>
            <person name="Kim H."/>
            <person name="Choi G."/>
            <person name="Song H."/>
            <person name="Lee J."/>
            <person name="Lee S.C."/>
            <person name="Kwon J.K."/>
            <person name="Lee H.Y."/>
            <person name="Koo N."/>
            <person name="Hong Y."/>
            <person name="Kim R.W."/>
            <person name="Kang W.H."/>
            <person name="Huh J.H."/>
            <person name="Kang B.C."/>
            <person name="Yang T.J."/>
            <person name="Lee Y.H."/>
            <person name="Bennetzen J.L."/>
            <person name="Choi D."/>
        </authorList>
    </citation>
    <scope>NUCLEOTIDE SEQUENCE [LARGE SCALE GENOMIC DNA]</scope>
    <source>
        <strain evidence="11">cv. PBC81</strain>
    </source>
</reference>
<evidence type="ECO:0000256" key="8">
    <source>
        <dbReference type="SAM" id="Phobius"/>
    </source>
</evidence>
<dbReference type="Pfam" id="PF00005">
    <property type="entry name" value="ABC_tran"/>
    <property type="match status" value="1"/>
</dbReference>
<dbReference type="OrthoDB" id="6500128at2759"/>
<gene>
    <name evidence="10" type="ORF">CQW23_16531</name>
</gene>
<dbReference type="PANTHER" id="PTHR45136:SF2">
    <property type="entry name" value="ABC TRANSPORTER DOMAIN-CONTAINING PROTEIN"/>
    <property type="match status" value="1"/>
</dbReference>
<keyword evidence="4" id="KW-0677">Repeat</keyword>
<dbReference type="STRING" id="33114.A0A2G2WB70"/>
<dbReference type="InterPro" id="IPR003439">
    <property type="entry name" value="ABC_transporter-like_ATP-bd"/>
</dbReference>
<keyword evidence="2" id="KW-0813">Transport</keyword>
<feature type="domain" description="ABC transmembrane type-1" evidence="9">
    <location>
        <begin position="176"/>
        <end position="465"/>
    </location>
</feature>
<dbReference type="Gene3D" id="3.40.50.300">
    <property type="entry name" value="P-loop containing nucleotide triphosphate hydrolases"/>
    <property type="match status" value="2"/>
</dbReference>
<evidence type="ECO:0000256" key="4">
    <source>
        <dbReference type="ARBA" id="ARBA00022737"/>
    </source>
</evidence>
<evidence type="ECO:0000256" key="3">
    <source>
        <dbReference type="ARBA" id="ARBA00022692"/>
    </source>
</evidence>
<evidence type="ECO:0000259" key="9">
    <source>
        <dbReference type="PROSITE" id="PS50929"/>
    </source>
</evidence>
<dbReference type="InterPro" id="IPR036640">
    <property type="entry name" value="ABC1_TM_sf"/>
</dbReference>
<evidence type="ECO:0000256" key="1">
    <source>
        <dbReference type="ARBA" id="ARBA00007577"/>
    </source>
</evidence>
<dbReference type="InterPro" id="IPR011527">
    <property type="entry name" value="ABC1_TM_dom"/>
</dbReference>
<dbReference type="GO" id="GO:0016887">
    <property type="term" value="F:ATP hydrolysis activity"/>
    <property type="evidence" value="ECO:0007669"/>
    <property type="project" value="InterPro"/>
</dbReference>
<evidence type="ECO:0000313" key="10">
    <source>
        <dbReference type="EMBL" id="PHT42506.1"/>
    </source>
</evidence>
<keyword evidence="5 8" id="KW-1133">Transmembrane helix</keyword>
<dbReference type="PROSITE" id="PS50929">
    <property type="entry name" value="ABC_TM1F"/>
    <property type="match status" value="1"/>
</dbReference>
<keyword evidence="7" id="KW-0325">Glycoprotein</keyword>
<keyword evidence="6 8" id="KW-0472">Membrane</keyword>
<dbReference type="Pfam" id="PF00664">
    <property type="entry name" value="ABC_membrane"/>
    <property type="match status" value="2"/>
</dbReference>
<dbReference type="EMBL" id="MLFT02000007">
    <property type="protein sequence ID" value="PHT42506.1"/>
    <property type="molecule type" value="Genomic_DNA"/>
</dbReference>
<reference evidence="11" key="2">
    <citation type="journal article" date="2017" name="J. Anim. Genet.">
        <title>Multiple reference genome sequences of hot pepper reveal the massive evolution of plant disease resistance genes by retroduplication.</title>
        <authorList>
            <person name="Kim S."/>
            <person name="Park J."/>
            <person name="Yeom S.-I."/>
            <person name="Kim Y.-M."/>
            <person name="Seo E."/>
            <person name="Kim K.-T."/>
            <person name="Kim M.-S."/>
            <person name="Lee J.M."/>
            <person name="Cheong K."/>
            <person name="Shin H.-S."/>
            <person name="Kim S.-B."/>
            <person name="Han K."/>
            <person name="Lee J."/>
            <person name="Park M."/>
            <person name="Lee H.-A."/>
            <person name="Lee H.-Y."/>
            <person name="Lee Y."/>
            <person name="Oh S."/>
            <person name="Lee J.H."/>
            <person name="Choi E."/>
            <person name="Choi E."/>
            <person name="Lee S.E."/>
            <person name="Jeon J."/>
            <person name="Kim H."/>
            <person name="Choi G."/>
            <person name="Song H."/>
            <person name="Lee J."/>
            <person name="Lee S.-C."/>
            <person name="Kwon J.-K."/>
            <person name="Lee H.-Y."/>
            <person name="Koo N."/>
            <person name="Hong Y."/>
            <person name="Kim R.W."/>
            <person name="Kang W.-H."/>
            <person name="Huh J.H."/>
            <person name="Kang B.-C."/>
            <person name="Yang T.-J."/>
            <person name="Lee Y.-H."/>
            <person name="Bennetzen J.L."/>
            <person name="Choi D."/>
        </authorList>
    </citation>
    <scope>NUCLEOTIDE SEQUENCE [LARGE SCALE GENOMIC DNA]</scope>
    <source>
        <strain evidence="11">cv. PBC81</strain>
    </source>
</reference>
<sequence length="561" mass="61992">MSGGQKQRIAIAREIIKSPRILLLDEATSALDSASERMVQEALDNASVGRTTIIVAHRLSTIRNADLISVVQNGQVKEIGSHDELIENQENGLHASLVCLPKTEKPSTTIASVPQFSSTAYHGDTKYTSIPSLLIEANSTIKRATVWTTTGQALFPVPSFKRLLAMNLPEWKQATLGCIGAILFGGVQPAFGVVMGSMISVYFLPSHNEIKEKTKIYALASLEIAFLCLVFNILQHYIIASMGERLTKRVRERMLSKILTFEIGWYDKEENFTAAICSRLAEDATVNELHFAPNRGLDFHDISVALSINHHFHNLPSYCMENCIGYDRGPTCHDTLLLLQGGAVKSMLQKSIKAQEESSKLAAEVVTNLRTVTAFSSQLRILQMLKKAQEGPQRESIRQSWFAGIVLGTSNSLQTCTWALLFWYGGHLMAEGYTGAEALFQIPMILINIARVIADVGTMTKDLARGVDVVGSVFSMLNRCSLINPEDSDGYKPKKITGLVEMCEVVFAYPSRPNVIIFKRFSINMEEGKSTALVGQMKYLIKCVVSCKLLSCDHELSYLVI</sequence>
<feature type="transmembrane region" description="Helical" evidence="8">
    <location>
        <begin position="216"/>
        <end position="239"/>
    </location>
</feature>
<dbReference type="SUPFAM" id="SSF90123">
    <property type="entry name" value="ABC transporter transmembrane region"/>
    <property type="match status" value="2"/>
</dbReference>
<evidence type="ECO:0000256" key="7">
    <source>
        <dbReference type="ARBA" id="ARBA00023180"/>
    </source>
</evidence>
<dbReference type="GO" id="GO:0140359">
    <property type="term" value="F:ABC-type transporter activity"/>
    <property type="evidence" value="ECO:0007669"/>
    <property type="project" value="InterPro"/>
</dbReference>
<comment type="caution">
    <text evidence="10">The sequence shown here is derived from an EMBL/GenBank/DDBJ whole genome shotgun (WGS) entry which is preliminary data.</text>
</comment>
<comment type="similarity">
    <text evidence="1">Belongs to the ABC transporter superfamily. ABCB family. Multidrug resistance exporter (TC 3.A.1.201) subfamily.</text>
</comment>
<keyword evidence="11" id="KW-1185">Reference proteome</keyword>
<dbReference type="PANTHER" id="PTHR45136">
    <property type="entry name" value="ABC TRANSPORTER DOMAIN-CONTAINING PROTEIN"/>
    <property type="match status" value="1"/>
</dbReference>
<dbReference type="Gene3D" id="1.20.1560.10">
    <property type="entry name" value="ABC transporter type 1, transmembrane domain"/>
    <property type="match status" value="2"/>
</dbReference>
<evidence type="ECO:0000256" key="6">
    <source>
        <dbReference type="ARBA" id="ARBA00023136"/>
    </source>
</evidence>
<dbReference type="Proteomes" id="UP000224567">
    <property type="component" value="Unassembled WGS sequence"/>
</dbReference>
<accession>A0A2G2WB70</accession>
<dbReference type="InterPro" id="IPR027417">
    <property type="entry name" value="P-loop_NTPase"/>
</dbReference>
<evidence type="ECO:0000256" key="2">
    <source>
        <dbReference type="ARBA" id="ARBA00022448"/>
    </source>
</evidence>